<evidence type="ECO:0000256" key="6">
    <source>
        <dbReference type="ARBA" id="ARBA00023242"/>
    </source>
</evidence>
<evidence type="ECO:0000256" key="1">
    <source>
        <dbReference type="ARBA" id="ARBA00004123"/>
    </source>
</evidence>
<feature type="domain" description="C2H2-type" evidence="10">
    <location>
        <begin position="820"/>
        <end position="847"/>
    </location>
</feature>
<feature type="region of interest" description="Disordered" evidence="9">
    <location>
        <begin position="599"/>
        <end position="668"/>
    </location>
</feature>
<dbReference type="PANTHER" id="PTHR16515">
    <property type="entry name" value="PR DOMAIN ZINC FINGER PROTEIN"/>
    <property type="match status" value="1"/>
</dbReference>
<dbReference type="EMBL" id="VOFY01000010">
    <property type="protein sequence ID" value="KAA8588906.1"/>
    <property type="molecule type" value="Genomic_DNA"/>
</dbReference>
<dbReference type="GO" id="GO:0005634">
    <property type="term" value="C:nucleus"/>
    <property type="evidence" value="ECO:0007669"/>
    <property type="project" value="UniProtKB-SubCell"/>
</dbReference>
<feature type="region of interest" description="Disordered" evidence="9">
    <location>
        <begin position="928"/>
        <end position="948"/>
    </location>
</feature>
<feature type="compositionally biased region" description="Polar residues" evidence="9">
    <location>
        <begin position="350"/>
        <end position="360"/>
    </location>
</feature>
<dbReference type="PROSITE" id="PS50157">
    <property type="entry name" value="ZINC_FINGER_C2H2_2"/>
    <property type="match status" value="7"/>
</dbReference>
<feature type="domain" description="C2H2-type" evidence="10">
    <location>
        <begin position="370"/>
        <end position="397"/>
    </location>
</feature>
<evidence type="ECO:0000256" key="2">
    <source>
        <dbReference type="ARBA" id="ARBA00022723"/>
    </source>
</evidence>
<name>A0A5J5D8F4_9PERO</name>
<feature type="domain" description="C2H2-type" evidence="10">
    <location>
        <begin position="263"/>
        <end position="285"/>
    </location>
</feature>
<dbReference type="FunFam" id="3.30.160.60:FF:000345">
    <property type="entry name" value="Zinc finger protein Gfi-1"/>
    <property type="match status" value="1"/>
</dbReference>
<feature type="region of interest" description="Disordered" evidence="9">
    <location>
        <begin position="680"/>
        <end position="815"/>
    </location>
</feature>
<sequence>MSDNLTRGFRTQLTTSMDSVLRRAVFEIMLIFENSLHDHQKELVQKGEEIAHLKIKLQRAELKLKESECGGDREVDMSRFPQTQKEPEHVLTASGQTADVPEIDFEVPDDWCAPLGCETVTKQEESLCPSIRLKKLSIPLWPISIIKQEVVNCAIDDSHQQTKGLRRSLRGSSLNKHMQDRTIPMLSRGTQRSPMRNDMRQLLQDIKQEYTDLTGNTGLGERGRNVPGKEQRNTTKSKTEKRKTAATESQEKEMVKNDGEKRYSCKFCKKVFNTQFGRSVHVRSHKKCQGCKKDCRFPSALQLHKQTCQKLKNLLAKQAQSTTPPKRESCDEENPTAPSKKQLINEKESTPFSSNISKSPIQKGGSTKKHTCVHCNKTFHSCSKLKEHVSVHSGERPFRCDMCSMKFSVNQTLKKHIMRVHKDQMNSRETNKKVASTKPLEETEDDQEDLRTMESVRSAFHAQLATVMDSLLAAAVCEIAKIFESSLCEQQAELAQKTEEISILRGKLEKVERRQKAKGGGCEEGEMSSGDREGILRPQTLTGSVLNVGKAMSSHSDPAEGLSQSLSGLKEEVSGQDGASRAGLQPTLGSVAVQVPEGSIAAGDQRQKDTLSATQAKAKLSHWDQGSADHRSLQNQASTPFLSISQSGRCSPRPDPSLAQPGEWLPRLDTTRSRVSGLENLQADGTSCSDPASSSTGTDTPCFRPGFGSDETSNEDDDSSFPFLDQEPENHNSNQNSVQTQGVGHRGARQVQPQAPSSESPWRPRDDRGGRGPINHTRRVTTFVNRDPLRPQSNSQSLTLRHTNSLSPPPAPGGGNGRPYTCPYCTKCFTYPSHQRRHLLRHTGVRLHPCQFCDKSFLTPSELTVHTRTHTGERPFGCAQCGKRFARSGNLRAHQRDVHMGKRPFACTECGKRFAHRGNLRVHNHRVHQGDPYYMDDQQEPDIGPNPI</sequence>
<dbReference type="FunFam" id="3.30.160.60:FF:001049">
    <property type="entry name" value="zinc finger protein 319"/>
    <property type="match status" value="1"/>
</dbReference>
<dbReference type="Proteomes" id="UP000327493">
    <property type="component" value="Chromosome 10"/>
</dbReference>
<feature type="region of interest" description="Disordered" evidence="9">
    <location>
        <begin position="318"/>
        <end position="368"/>
    </location>
</feature>
<feature type="compositionally biased region" description="Polar residues" evidence="9">
    <location>
        <begin position="791"/>
        <end position="806"/>
    </location>
</feature>
<dbReference type="InterPro" id="IPR050331">
    <property type="entry name" value="Zinc_finger"/>
</dbReference>
<proteinExistence type="predicted"/>
<evidence type="ECO:0000256" key="5">
    <source>
        <dbReference type="ARBA" id="ARBA00022833"/>
    </source>
</evidence>
<protein>
    <recommendedName>
        <fullName evidence="10">C2H2-type domain-containing protein</fullName>
    </recommendedName>
</protein>
<dbReference type="SUPFAM" id="SSF57667">
    <property type="entry name" value="beta-beta-alpha zinc fingers"/>
    <property type="match status" value="4"/>
</dbReference>
<evidence type="ECO:0000313" key="11">
    <source>
        <dbReference type="EMBL" id="KAA8588906.1"/>
    </source>
</evidence>
<feature type="region of interest" description="Disordered" evidence="9">
    <location>
        <begin position="421"/>
        <end position="448"/>
    </location>
</feature>
<feature type="domain" description="C2H2-type" evidence="10">
    <location>
        <begin position="905"/>
        <end position="933"/>
    </location>
</feature>
<accession>A0A5J5D8F4</accession>
<dbReference type="Pfam" id="PF00096">
    <property type="entry name" value="zf-C2H2"/>
    <property type="match status" value="5"/>
</dbReference>
<comment type="caution">
    <text evidence="11">The sequence shown here is derived from an EMBL/GenBank/DDBJ whole genome shotgun (WGS) entry which is preliminary data.</text>
</comment>
<dbReference type="FunFam" id="3.30.160.60:FF:000624">
    <property type="entry name" value="zinc finger protein 697"/>
    <property type="match status" value="1"/>
</dbReference>
<keyword evidence="5" id="KW-0862">Zinc</keyword>
<feature type="coiled-coil region" evidence="8">
    <location>
        <begin position="43"/>
        <end position="70"/>
    </location>
</feature>
<reference evidence="11 12" key="1">
    <citation type="submission" date="2019-08" db="EMBL/GenBank/DDBJ databases">
        <title>A chromosome-level genome assembly, high-density linkage maps, and genome scans reveal the genomic architecture of hybrid incompatibilities underlying speciation via character displacement in darters (Percidae: Etheostominae).</title>
        <authorList>
            <person name="Moran R.L."/>
            <person name="Catchen J.M."/>
            <person name="Fuller R.C."/>
        </authorList>
    </citation>
    <scope>NUCLEOTIDE SEQUENCE [LARGE SCALE GENOMIC DNA]</scope>
    <source>
        <strain evidence="11">EspeVRDwgs_2016</strain>
        <tissue evidence="11">Muscle</tissue>
    </source>
</reference>
<evidence type="ECO:0000259" key="10">
    <source>
        <dbReference type="PROSITE" id="PS50157"/>
    </source>
</evidence>
<feature type="compositionally biased region" description="Polar residues" evidence="9">
    <location>
        <begin position="633"/>
        <end position="649"/>
    </location>
</feature>
<keyword evidence="4 7" id="KW-0863">Zinc-finger</keyword>
<evidence type="ECO:0000256" key="3">
    <source>
        <dbReference type="ARBA" id="ARBA00022737"/>
    </source>
</evidence>
<dbReference type="AlphaFoldDB" id="A0A5J5D8F4"/>
<keyword evidence="6" id="KW-0539">Nucleus</keyword>
<feature type="compositionally biased region" description="Polar residues" evidence="9">
    <location>
        <begin position="751"/>
        <end position="760"/>
    </location>
</feature>
<dbReference type="PROSITE" id="PS00028">
    <property type="entry name" value="ZINC_FINGER_C2H2_1"/>
    <property type="match status" value="7"/>
</dbReference>
<gene>
    <name evidence="11" type="ORF">FQN60_010251</name>
</gene>
<keyword evidence="2" id="KW-0479">Metal-binding</keyword>
<evidence type="ECO:0000256" key="7">
    <source>
        <dbReference type="PROSITE-ProRule" id="PRU00042"/>
    </source>
</evidence>
<feature type="compositionally biased region" description="Polar residues" evidence="9">
    <location>
        <begin position="731"/>
        <end position="742"/>
    </location>
</feature>
<comment type="subcellular location">
    <subcellularLocation>
        <location evidence="1">Nucleus</location>
    </subcellularLocation>
</comment>
<dbReference type="InterPro" id="IPR013087">
    <property type="entry name" value="Znf_C2H2_type"/>
</dbReference>
<organism evidence="11 12">
    <name type="scientific">Etheostoma spectabile</name>
    <name type="common">orangethroat darter</name>
    <dbReference type="NCBI Taxonomy" id="54343"/>
    <lineage>
        <taxon>Eukaryota</taxon>
        <taxon>Metazoa</taxon>
        <taxon>Chordata</taxon>
        <taxon>Craniata</taxon>
        <taxon>Vertebrata</taxon>
        <taxon>Euteleostomi</taxon>
        <taxon>Actinopterygii</taxon>
        <taxon>Neopterygii</taxon>
        <taxon>Teleostei</taxon>
        <taxon>Neoteleostei</taxon>
        <taxon>Acanthomorphata</taxon>
        <taxon>Eupercaria</taxon>
        <taxon>Perciformes</taxon>
        <taxon>Percoidei</taxon>
        <taxon>Percidae</taxon>
        <taxon>Etheostomatinae</taxon>
        <taxon>Etheostoma</taxon>
    </lineage>
</organism>
<feature type="compositionally biased region" description="Polar residues" evidence="9">
    <location>
        <begin position="683"/>
        <end position="699"/>
    </location>
</feature>
<feature type="region of interest" description="Disordered" evidence="9">
    <location>
        <begin position="213"/>
        <end position="255"/>
    </location>
</feature>
<dbReference type="PANTHER" id="PTHR16515:SF66">
    <property type="entry name" value="C2H2-TYPE DOMAIN-CONTAINING PROTEIN"/>
    <property type="match status" value="1"/>
</dbReference>
<keyword evidence="8" id="KW-0175">Coiled coil</keyword>
<keyword evidence="3" id="KW-0677">Repeat</keyword>
<feature type="domain" description="C2H2-type" evidence="10">
    <location>
        <begin position="848"/>
        <end position="875"/>
    </location>
</feature>
<feature type="compositionally biased region" description="Basic and acidic residues" evidence="9">
    <location>
        <begin position="221"/>
        <end position="233"/>
    </location>
</feature>
<dbReference type="FunFam" id="3.30.160.60:FF:000446">
    <property type="entry name" value="Zinc finger protein"/>
    <property type="match status" value="1"/>
</dbReference>
<feature type="compositionally biased region" description="Basic and acidic residues" evidence="9">
    <location>
        <begin position="421"/>
        <end position="432"/>
    </location>
</feature>
<evidence type="ECO:0000313" key="12">
    <source>
        <dbReference type="Proteomes" id="UP000327493"/>
    </source>
</evidence>
<dbReference type="SMART" id="SM00355">
    <property type="entry name" value="ZnF_C2H2"/>
    <property type="match status" value="7"/>
</dbReference>
<dbReference type="InterPro" id="IPR036236">
    <property type="entry name" value="Znf_C2H2_sf"/>
</dbReference>
<evidence type="ECO:0000256" key="9">
    <source>
        <dbReference type="SAM" id="MobiDB-lite"/>
    </source>
</evidence>
<evidence type="ECO:0000256" key="8">
    <source>
        <dbReference type="SAM" id="Coils"/>
    </source>
</evidence>
<dbReference type="GO" id="GO:0010468">
    <property type="term" value="P:regulation of gene expression"/>
    <property type="evidence" value="ECO:0007669"/>
    <property type="project" value="TreeGrafter"/>
</dbReference>
<evidence type="ECO:0000256" key="4">
    <source>
        <dbReference type="ARBA" id="ARBA00022771"/>
    </source>
</evidence>
<dbReference type="Gene3D" id="3.30.160.60">
    <property type="entry name" value="Classic Zinc Finger"/>
    <property type="match status" value="6"/>
</dbReference>
<feature type="region of interest" description="Disordered" evidence="9">
    <location>
        <begin position="513"/>
        <end position="537"/>
    </location>
</feature>
<feature type="domain" description="C2H2-type" evidence="10">
    <location>
        <begin position="876"/>
        <end position="904"/>
    </location>
</feature>
<feature type="domain" description="C2H2-type" evidence="10">
    <location>
        <begin position="398"/>
        <end position="426"/>
    </location>
</feature>
<dbReference type="GO" id="GO:0008270">
    <property type="term" value="F:zinc ion binding"/>
    <property type="evidence" value="ECO:0007669"/>
    <property type="project" value="UniProtKB-KW"/>
</dbReference>
<feature type="compositionally biased region" description="Basic and acidic residues" evidence="9">
    <location>
        <begin position="242"/>
        <end position="255"/>
    </location>
</feature>
<keyword evidence="12" id="KW-1185">Reference proteome</keyword>